<evidence type="ECO:0008006" key="3">
    <source>
        <dbReference type="Google" id="ProtNLM"/>
    </source>
</evidence>
<comment type="caution">
    <text evidence="1">The sequence shown here is derived from an EMBL/GenBank/DDBJ whole genome shotgun (WGS) entry which is preliminary data.</text>
</comment>
<dbReference type="Proteomes" id="UP000663844">
    <property type="component" value="Unassembled WGS sequence"/>
</dbReference>
<dbReference type="SUPFAM" id="SSF53098">
    <property type="entry name" value="Ribonuclease H-like"/>
    <property type="match status" value="1"/>
</dbReference>
<dbReference type="EMBL" id="CAJOAZ010012201">
    <property type="protein sequence ID" value="CAF4248808.1"/>
    <property type="molecule type" value="Genomic_DNA"/>
</dbReference>
<reference evidence="1" key="1">
    <citation type="submission" date="2021-02" db="EMBL/GenBank/DDBJ databases">
        <authorList>
            <person name="Nowell W R."/>
        </authorList>
    </citation>
    <scope>NUCLEOTIDE SEQUENCE</scope>
</reference>
<evidence type="ECO:0000313" key="1">
    <source>
        <dbReference type="EMBL" id="CAF4248808.1"/>
    </source>
</evidence>
<dbReference type="AlphaFoldDB" id="A0A820ENM4"/>
<feature type="non-terminal residue" evidence="1">
    <location>
        <position position="53"/>
    </location>
</feature>
<proteinExistence type="predicted"/>
<dbReference type="GO" id="GO:0003676">
    <property type="term" value="F:nucleic acid binding"/>
    <property type="evidence" value="ECO:0007669"/>
    <property type="project" value="InterPro"/>
</dbReference>
<organism evidence="1 2">
    <name type="scientific">Adineta steineri</name>
    <dbReference type="NCBI Taxonomy" id="433720"/>
    <lineage>
        <taxon>Eukaryota</taxon>
        <taxon>Metazoa</taxon>
        <taxon>Spiralia</taxon>
        <taxon>Gnathifera</taxon>
        <taxon>Rotifera</taxon>
        <taxon>Eurotatoria</taxon>
        <taxon>Bdelloidea</taxon>
        <taxon>Adinetida</taxon>
        <taxon>Adinetidae</taxon>
        <taxon>Adineta</taxon>
    </lineage>
</organism>
<dbReference type="InterPro" id="IPR012337">
    <property type="entry name" value="RNaseH-like_sf"/>
</dbReference>
<dbReference type="InterPro" id="IPR036397">
    <property type="entry name" value="RNaseH_sf"/>
</dbReference>
<name>A0A820ENM4_9BILA</name>
<accession>A0A820ENM4</accession>
<protein>
    <recommendedName>
        <fullName evidence="3">Integrase catalytic domain-containing protein</fullName>
    </recommendedName>
</protein>
<gene>
    <name evidence="1" type="ORF">OXD698_LOCUS43317</name>
</gene>
<sequence length="53" mass="6063">MGFHRPITPTSRRGNKYIISLTDILSKFVVTKAVRDNSAQTVVRFLKEDIITK</sequence>
<dbReference type="Gene3D" id="3.30.420.10">
    <property type="entry name" value="Ribonuclease H-like superfamily/Ribonuclease H"/>
    <property type="match status" value="1"/>
</dbReference>
<evidence type="ECO:0000313" key="2">
    <source>
        <dbReference type="Proteomes" id="UP000663844"/>
    </source>
</evidence>